<evidence type="ECO:0000256" key="15">
    <source>
        <dbReference type="SAM" id="SignalP"/>
    </source>
</evidence>
<evidence type="ECO:0000256" key="5">
    <source>
        <dbReference type="ARBA" id="ARBA00022597"/>
    </source>
</evidence>
<keyword evidence="13" id="KW-0998">Cell outer membrane</keyword>
<evidence type="ECO:0000256" key="8">
    <source>
        <dbReference type="ARBA" id="ARBA00023047"/>
    </source>
</evidence>
<keyword evidence="7 15" id="KW-0732">Signal</keyword>
<gene>
    <name evidence="18" type="ORF">RHIZ70_3011</name>
</gene>
<evidence type="ECO:0000256" key="13">
    <source>
        <dbReference type="ARBA" id="ARBA00023237"/>
    </source>
</evidence>
<keyword evidence="9" id="KW-0406">Ion transport</keyword>
<evidence type="ECO:0000256" key="11">
    <source>
        <dbReference type="ARBA" id="ARBA00023136"/>
    </source>
</evidence>
<keyword evidence="8" id="KW-0625">Polysaccharide transport</keyword>
<protein>
    <submittedName>
        <fullName evidence="18">Uncharacterized protein</fullName>
    </submittedName>
</protein>
<sequence>MSSMSSKLTVAVISSLLASCAAVPNAGPSYHAIESQAAVKLSTKEKKVGIDYVLIDINKSILGYFQSETISSLKDGFGGGRGGAPSIPLGIGDAVEVSIFEAQAGGLFIPSDAGSRPGNFITLPPQQIDSNGNISVPYAGRIRAAGRAKEQVEREIEDLLANRAIEPQVVITVTERKSSQVAVLGDVNDPQKVEISSGGERVLDVVSTAGGISAPGIETYITLQRKGRTATISYNKLSNTPAENIYVAPGDTIFVNRERRTFLAFGASGANGRFDFEESSLSMGEALAKSGGLLDSRAEPAQVALYRTVDAKTLHKLNIDTTAFQSEEIPVIFRANLRDPSAFFAVQKFAMQDKDIIYISNHDSVELIKFLDIVNSVSSTASGVSSDVVATRDAVREIAD</sequence>
<evidence type="ECO:0000256" key="1">
    <source>
        <dbReference type="ARBA" id="ARBA00004571"/>
    </source>
</evidence>
<dbReference type="Proteomes" id="UP000254764">
    <property type="component" value="Unassembled WGS sequence"/>
</dbReference>
<keyword evidence="14" id="KW-0449">Lipoprotein</keyword>
<keyword evidence="5" id="KW-0762">Sugar transport</keyword>
<reference evidence="19" key="1">
    <citation type="submission" date="2018-07" db="EMBL/GenBank/DDBJ databases">
        <authorList>
            <person name="Peiro R."/>
            <person name="Begona"/>
            <person name="Cbmso G."/>
            <person name="Lopez M."/>
            <person name="Gonzalez S."/>
        </authorList>
    </citation>
    <scope>NUCLEOTIDE SEQUENCE [LARGE SCALE GENOMIC DNA]</scope>
</reference>
<evidence type="ECO:0000313" key="18">
    <source>
        <dbReference type="EMBL" id="SSC67303.1"/>
    </source>
</evidence>
<evidence type="ECO:0000256" key="3">
    <source>
        <dbReference type="ARBA" id="ARBA00022448"/>
    </source>
</evidence>
<dbReference type="AlphaFoldDB" id="A0A376AIR8"/>
<evidence type="ECO:0000259" key="16">
    <source>
        <dbReference type="Pfam" id="PF02563"/>
    </source>
</evidence>
<dbReference type="Gene3D" id="3.10.560.10">
    <property type="entry name" value="Outer membrane lipoprotein wza domain like"/>
    <property type="match status" value="2"/>
</dbReference>
<feature type="signal peptide" evidence="15">
    <location>
        <begin position="1"/>
        <end position="26"/>
    </location>
</feature>
<evidence type="ECO:0000256" key="9">
    <source>
        <dbReference type="ARBA" id="ARBA00023065"/>
    </source>
</evidence>
<accession>A0A376AIR8</accession>
<keyword evidence="10" id="KW-0626">Porin</keyword>
<keyword evidence="12" id="KW-0564">Palmitate</keyword>
<keyword evidence="3" id="KW-0813">Transport</keyword>
<comment type="subcellular location">
    <subcellularLocation>
        <location evidence="1">Cell outer membrane</location>
        <topology evidence="1">Multi-pass membrane protein</topology>
    </subcellularLocation>
</comment>
<dbReference type="GO" id="GO:0046930">
    <property type="term" value="C:pore complex"/>
    <property type="evidence" value="ECO:0007669"/>
    <property type="project" value="UniProtKB-KW"/>
</dbReference>
<evidence type="ECO:0000256" key="2">
    <source>
        <dbReference type="ARBA" id="ARBA00009450"/>
    </source>
</evidence>
<evidence type="ECO:0000256" key="12">
    <source>
        <dbReference type="ARBA" id="ARBA00023139"/>
    </source>
</evidence>
<dbReference type="InterPro" id="IPR054765">
    <property type="entry name" value="SLBB_dom"/>
</dbReference>
<keyword evidence="19" id="KW-1185">Reference proteome</keyword>
<dbReference type="GO" id="GO:0006811">
    <property type="term" value="P:monoatomic ion transport"/>
    <property type="evidence" value="ECO:0007669"/>
    <property type="project" value="UniProtKB-KW"/>
</dbReference>
<dbReference type="Gene3D" id="3.30.1950.10">
    <property type="entry name" value="wza like domain"/>
    <property type="match status" value="1"/>
</dbReference>
<dbReference type="RefSeq" id="WP_235842179.1">
    <property type="nucleotide sequence ID" value="NZ_UEYP01000003.1"/>
</dbReference>
<feature type="domain" description="SLBB" evidence="17">
    <location>
        <begin position="180"/>
        <end position="255"/>
    </location>
</feature>
<evidence type="ECO:0000256" key="14">
    <source>
        <dbReference type="ARBA" id="ARBA00023288"/>
    </source>
</evidence>
<evidence type="ECO:0000313" key="19">
    <source>
        <dbReference type="Proteomes" id="UP000254764"/>
    </source>
</evidence>
<evidence type="ECO:0000256" key="7">
    <source>
        <dbReference type="ARBA" id="ARBA00022729"/>
    </source>
</evidence>
<dbReference type="GO" id="GO:0009279">
    <property type="term" value="C:cell outer membrane"/>
    <property type="evidence" value="ECO:0007669"/>
    <property type="project" value="UniProtKB-SubCell"/>
</dbReference>
<dbReference type="GO" id="GO:0015159">
    <property type="term" value="F:polysaccharide transmembrane transporter activity"/>
    <property type="evidence" value="ECO:0007669"/>
    <property type="project" value="InterPro"/>
</dbReference>
<keyword evidence="11" id="KW-0472">Membrane</keyword>
<dbReference type="Pfam" id="PF02563">
    <property type="entry name" value="Poly_export"/>
    <property type="match status" value="1"/>
</dbReference>
<feature type="domain" description="Polysaccharide export protein N-terminal" evidence="16">
    <location>
        <begin position="86"/>
        <end position="174"/>
    </location>
</feature>
<dbReference type="EMBL" id="UEYP01000003">
    <property type="protein sequence ID" value="SSC67303.1"/>
    <property type="molecule type" value="Genomic_DNA"/>
</dbReference>
<keyword evidence="4" id="KW-1134">Transmembrane beta strand</keyword>
<feature type="chain" id="PRO_5016846021" evidence="15">
    <location>
        <begin position="27"/>
        <end position="400"/>
    </location>
</feature>
<evidence type="ECO:0000259" key="17">
    <source>
        <dbReference type="Pfam" id="PF22461"/>
    </source>
</evidence>
<dbReference type="GO" id="GO:0015288">
    <property type="term" value="F:porin activity"/>
    <property type="evidence" value="ECO:0007669"/>
    <property type="project" value="UniProtKB-KW"/>
</dbReference>
<evidence type="ECO:0000256" key="6">
    <source>
        <dbReference type="ARBA" id="ARBA00022692"/>
    </source>
</evidence>
<dbReference type="Pfam" id="PF22461">
    <property type="entry name" value="SLBB_2"/>
    <property type="match status" value="1"/>
</dbReference>
<dbReference type="STRING" id="1336235.GCA_000518785_04054"/>
<proteinExistence type="inferred from homology"/>
<keyword evidence="6" id="KW-0812">Transmembrane</keyword>
<organism evidence="18 19">
    <name type="scientific">Ciceribacter selenitireducens ATCC BAA-1503</name>
    <dbReference type="NCBI Taxonomy" id="1336235"/>
    <lineage>
        <taxon>Bacteria</taxon>
        <taxon>Pseudomonadati</taxon>
        <taxon>Pseudomonadota</taxon>
        <taxon>Alphaproteobacteria</taxon>
        <taxon>Hyphomicrobiales</taxon>
        <taxon>Rhizobiaceae</taxon>
        <taxon>Ciceribacter</taxon>
    </lineage>
</organism>
<dbReference type="PROSITE" id="PS51257">
    <property type="entry name" value="PROKAR_LIPOPROTEIN"/>
    <property type="match status" value="1"/>
</dbReference>
<dbReference type="InterPro" id="IPR003715">
    <property type="entry name" value="Poly_export_N"/>
</dbReference>
<name>A0A376AIR8_9HYPH</name>
<evidence type="ECO:0000256" key="4">
    <source>
        <dbReference type="ARBA" id="ARBA00022452"/>
    </source>
</evidence>
<dbReference type="InterPro" id="IPR049712">
    <property type="entry name" value="Poly_export"/>
</dbReference>
<evidence type="ECO:0000256" key="10">
    <source>
        <dbReference type="ARBA" id="ARBA00023114"/>
    </source>
</evidence>
<dbReference type="PANTHER" id="PTHR33619:SF3">
    <property type="entry name" value="POLYSACCHARIDE EXPORT PROTEIN GFCE-RELATED"/>
    <property type="match status" value="1"/>
</dbReference>
<comment type="similarity">
    <text evidence="2">Belongs to the BexD/CtrA/VexA family.</text>
</comment>
<dbReference type="PANTHER" id="PTHR33619">
    <property type="entry name" value="POLYSACCHARIDE EXPORT PROTEIN GFCE-RELATED"/>
    <property type="match status" value="1"/>
</dbReference>